<dbReference type="Proteomes" id="UP001056384">
    <property type="component" value="Chromosome 10"/>
</dbReference>
<reference evidence="2" key="1">
    <citation type="submission" date="2022-06" db="EMBL/GenBank/DDBJ databases">
        <title>Complete genome sequences of two strains of the flax pathogen Septoria linicola.</title>
        <authorList>
            <person name="Lapalu N."/>
            <person name="Simon A."/>
            <person name="Demenou B."/>
            <person name="Paumier D."/>
            <person name="Guillot M.-P."/>
            <person name="Gout L."/>
            <person name="Valade R."/>
        </authorList>
    </citation>
    <scope>NUCLEOTIDE SEQUENCE</scope>
    <source>
        <strain evidence="2">SE15195</strain>
    </source>
</reference>
<evidence type="ECO:0000256" key="1">
    <source>
        <dbReference type="SAM" id="Phobius"/>
    </source>
</evidence>
<protein>
    <recommendedName>
        <fullName evidence="4">Glycosyltransferase family 25 protein</fullName>
    </recommendedName>
</protein>
<dbReference type="OrthoDB" id="47375at2759"/>
<gene>
    <name evidence="2" type="ORF">Slin15195_G108970</name>
</gene>
<sequence length="363" mass="40796">MLLKPTSRIWTLVLASCIFLGTIYLWSEGNLSQSGLFPSPQSTPGAGNATLGFGAIYVLTEDVSTWRVQSLLQAAKLAGLRIEVPVQEKPSDEAVRAQVGGEPEEGYGHARALLNHLALLDKIAQSPHETALIMEDDVDFGLQIRSQMELVSKAFWDHANLAPESRGSAEEVLHPYREHEWDIFWPGHFGMSFIEGSDVFKYHDPHALPWDRLTTQFNNYYEQMAAGSSKQAEPQQLIFNVAPLATFAYAITKAHAARLVQKFRQDKTHKFDNAVHIDCVGRVHRCVAPVPQLFHHHQVVGEKASSSEGKQDESVAVQDLKWYRTRHRYTYNIEWSARCNAAGVGEKLGEKWQCLPGKYDPMM</sequence>
<name>A0A9Q9B281_9PEZI</name>
<proteinExistence type="predicted"/>
<keyword evidence="1" id="KW-0472">Membrane</keyword>
<keyword evidence="3" id="KW-1185">Reference proteome</keyword>
<dbReference type="EMBL" id="CP099427">
    <property type="protein sequence ID" value="USW57578.1"/>
    <property type="molecule type" value="Genomic_DNA"/>
</dbReference>
<accession>A0A9Q9B281</accession>
<keyword evidence="1" id="KW-0812">Transmembrane</keyword>
<evidence type="ECO:0008006" key="4">
    <source>
        <dbReference type="Google" id="ProtNLM"/>
    </source>
</evidence>
<evidence type="ECO:0000313" key="3">
    <source>
        <dbReference type="Proteomes" id="UP001056384"/>
    </source>
</evidence>
<organism evidence="2 3">
    <name type="scientific">Septoria linicola</name>
    <dbReference type="NCBI Taxonomy" id="215465"/>
    <lineage>
        <taxon>Eukaryota</taxon>
        <taxon>Fungi</taxon>
        <taxon>Dikarya</taxon>
        <taxon>Ascomycota</taxon>
        <taxon>Pezizomycotina</taxon>
        <taxon>Dothideomycetes</taxon>
        <taxon>Dothideomycetidae</taxon>
        <taxon>Mycosphaerellales</taxon>
        <taxon>Mycosphaerellaceae</taxon>
        <taxon>Septoria</taxon>
    </lineage>
</organism>
<feature type="transmembrane region" description="Helical" evidence="1">
    <location>
        <begin position="9"/>
        <end position="27"/>
    </location>
</feature>
<evidence type="ECO:0000313" key="2">
    <source>
        <dbReference type="EMBL" id="USW57578.1"/>
    </source>
</evidence>
<keyword evidence="1" id="KW-1133">Transmembrane helix</keyword>
<dbReference type="AlphaFoldDB" id="A0A9Q9B281"/>